<comment type="subcellular location">
    <subcellularLocation>
        <location evidence="1">Membrane</location>
        <topology evidence="1">Multi-pass membrane protein</topology>
    </subcellularLocation>
</comment>
<comment type="similarity">
    <text evidence="2">Belongs to the TAPT1 family.</text>
</comment>
<keyword evidence="3 7" id="KW-0812">Transmembrane</keyword>
<dbReference type="PaxDb" id="284590-Q6CK87"/>
<gene>
    <name evidence="8" type="ORF">KLLA0_F12650g</name>
</gene>
<feature type="transmembrane region" description="Helical" evidence="7">
    <location>
        <begin position="89"/>
        <end position="110"/>
    </location>
</feature>
<evidence type="ECO:0000256" key="1">
    <source>
        <dbReference type="ARBA" id="ARBA00004141"/>
    </source>
</evidence>
<evidence type="ECO:0000256" key="4">
    <source>
        <dbReference type="ARBA" id="ARBA00022989"/>
    </source>
</evidence>
<dbReference type="InParanoid" id="Q6CK87"/>
<sequence length="524" mass="60238">MSSQDSEAHLKRRKARSKESSSGAGRRVSVEQDVNTVSSSIKNFIYQEILPQTAKVFEEEPCDQSEKSVEYDLEQIANILRVPFQVEQFFVFAILTCLNCFLYYFTIIPLRVFHVLVVKRDGPKRIRQELLTTAMILGPCSILNVLDTSRIYHKIKGQNAIKLYMIFQVLEMTEKLLSSVGLDLYSIIMLKKSAKHKTEMVMLYIACCLCLSFHALIYIYQILAMNVAVNSYSNSLWTLLLSMQFSELKSAVFKRIDKEGLFQLTMADVVERFQLIVFLTVIAVRNFIVARKSLRDVLPHSWNVHSTQSLIVGIFIGPIVTVIGSELIVDWIKHAYIIKFNRIRAHIYERYLQILSKDNLSNSIQFQKRLGLPFPPLIVAFLVLVWPAIRQTIKNNIIWSTVLIIFGFLWALLTKLTLQAILLRWTLHIQNKQASLHPDPLYINGHLSAGRGMMDEDARKMTHSSQTRTYSPTITPPGSPKLAAFEKKASIPPSLNEQRTKRDLKHPKSLESVERYKMVSKRIW</sequence>
<dbReference type="OMA" id="YHDVRGQ"/>
<proteinExistence type="inferred from homology"/>
<keyword evidence="5 7" id="KW-0472">Membrane</keyword>
<name>Q6CK87_KLULA</name>
<evidence type="ECO:0000313" key="9">
    <source>
        <dbReference type="Proteomes" id="UP000000598"/>
    </source>
</evidence>
<dbReference type="InterPro" id="IPR008010">
    <property type="entry name" value="Tatp1"/>
</dbReference>
<dbReference type="GO" id="GO:0005789">
    <property type="term" value="C:endoplasmic reticulum membrane"/>
    <property type="evidence" value="ECO:0007669"/>
    <property type="project" value="TreeGrafter"/>
</dbReference>
<accession>Q6CK87</accession>
<dbReference type="Proteomes" id="UP000000598">
    <property type="component" value="Chromosome F"/>
</dbReference>
<evidence type="ECO:0000313" key="8">
    <source>
        <dbReference type="EMBL" id="CAG98360.1"/>
    </source>
</evidence>
<dbReference type="Pfam" id="PF05346">
    <property type="entry name" value="DUF747"/>
    <property type="match status" value="1"/>
</dbReference>
<keyword evidence="9" id="KW-1185">Reference proteome</keyword>
<organism evidence="8 9">
    <name type="scientific">Kluyveromyces lactis (strain ATCC 8585 / CBS 2359 / DSM 70799 / NBRC 1267 / NRRL Y-1140 / WM37)</name>
    <name type="common">Yeast</name>
    <name type="synonym">Candida sphaerica</name>
    <dbReference type="NCBI Taxonomy" id="284590"/>
    <lineage>
        <taxon>Eukaryota</taxon>
        <taxon>Fungi</taxon>
        <taxon>Dikarya</taxon>
        <taxon>Ascomycota</taxon>
        <taxon>Saccharomycotina</taxon>
        <taxon>Saccharomycetes</taxon>
        <taxon>Saccharomycetales</taxon>
        <taxon>Saccharomycetaceae</taxon>
        <taxon>Kluyveromyces</taxon>
    </lineage>
</organism>
<reference evidence="8 9" key="1">
    <citation type="journal article" date="2004" name="Nature">
        <title>Genome evolution in yeasts.</title>
        <authorList>
            <consortium name="Genolevures"/>
            <person name="Dujon B."/>
            <person name="Sherman D."/>
            <person name="Fischer G."/>
            <person name="Durrens P."/>
            <person name="Casaregola S."/>
            <person name="Lafontaine I."/>
            <person name="de Montigny J."/>
            <person name="Marck C."/>
            <person name="Neuveglise C."/>
            <person name="Talla E."/>
            <person name="Goffard N."/>
            <person name="Frangeul L."/>
            <person name="Aigle M."/>
            <person name="Anthouard V."/>
            <person name="Babour A."/>
            <person name="Barbe V."/>
            <person name="Barnay S."/>
            <person name="Blanchin S."/>
            <person name="Beckerich J.M."/>
            <person name="Beyne E."/>
            <person name="Bleykasten C."/>
            <person name="Boisrame A."/>
            <person name="Boyer J."/>
            <person name="Cattolico L."/>
            <person name="Confanioleri F."/>
            <person name="de Daruvar A."/>
            <person name="Despons L."/>
            <person name="Fabre E."/>
            <person name="Fairhead C."/>
            <person name="Ferry-Dumazet H."/>
            <person name="Groppi A."/>
            <person name="Hantraye F."/>
            <person name="Hennequin C."/>
            <person name="Jauniaux N."/>
            <person name="Joyet P."/>
            <person name="Kachouri R."/>
            <person name="Kerrest A."/>
            <person name="Koszul R."/>
            <person name="Lemaire M."/>
            <person name="Lesur I."/>
            <person name="Ma L."/>
            <person name="Muller H."/>
            <person name="Nicaud J.M."/>
            <person name="Nikolski M."/>
            <person name="Oztas S."/>
            <person name="Ozier-Kalogeropoulos O."/>
            <person name="Pellenz S."/>
            <person name="Potier S."/>
            <person name="Richard G.F."/>
            <person name="Straub M.L."/>
            <person name="Suleau A."/>
            <person name="Swennene D."/>
            <person name="Tekaia F."/>
            <person name="Wesolowski-Louvel M."/>
            <person name="Westhof E."/>
            <person name="Wirth B."/>
            <person name="Zeniou-Meyer M."/>
            <person name="Zivanovic I."/>
            <person name="Bolotin-Fukuhara M."/>
            <person name="Thierry A."/>
            <person name="Bouchier C."/>
            <person name="Caudron B."/>
            <person name="Scarpelli C."/>
            <person name="Gaillardin C."/>
            <person name="Weissenbach J."/>
            <person name="Wincker P."/>
            <person name="Souciet J.L."/>
        </authorList>
    </citation>
    <scope>NUCLEOTIDE SEQUENCE [LARGE SCALE GENOMIC DNA]</scope>
    <source>
        <strain evidence="9">ATCC 8585 / CBS 2359 / DSM 70799 / NBRC 1267 / NRRL Y-1140 / WM37</strain>
    </source>
</reference>
<feature type="transmembrane region" description="Helical" evidence="7">
    <location>
        <begin position="310"/>
        <end position="332"/>
    </location>
</feature>
<protein>
    <submittedName>
        <fullName evidence="8">KLLA0F12650p</fullName>
    </submittedName>
</protein>
<feature type="transmembrane region" description="Helical" evidence="7">
    <location>
        <begin position="370"/>
        <end position="389"/>
    </location>
</feature>
<feature type="transmembrane region" description="Helical" evidence="7">
    <location>
        <begin position="401"/>
        <end position="423"/>
    </location>
</feature>
<dbReference type="PANTHER" id="PTHR13317:SF4">
    <property type="entry name" value="TRANSMEMBRANE ANTERIOR POSTERIOR TRANSFORMATION PROTEIN 1 HOMOLOG"/>
    <property type="match status" value="1"/>
</dbReference>
<evidence type="ECO:0000256" key="5">
    <source>
        <dbReference type="ARBA" id="ARBA00023136"/>
    </source>
</evidence>
<dbReference type="HOGENOM" id="CLU_003655_1_1_1"/>
<feature type="region of interest" description="Disordered" evidence="6">
    <location>
        <begin position="1"/>
        <end position="31"/>
    </location>
</feature>
<keyword evidence="4 7" id="KW-1133">Transmembrane helix</keyword>
<dbReference type="EMBL" id="CR382126">
    <property type="protein sequence ID" value="CAG98360.1"/>
    <property type="molecule type" value="Genomic_DNA"/>
</dbReference>
<dbReference type="AlphaFoldDB" id="Q6CK87"/>
<dbReference type="FunCoup" id="Q6CK87">
    <property type="interactions" value="285"/>
</dbReference>
<feature type="transmembrane region" description="Helical" evidence="7">
    <location>
        <begin position="273"/>
        <end position="290"/>
    </location>
</feature>
<evidence type="ECO:0000256" key="7">
    <source>
        <dbReference type="SAM" id="Phobius"/>
    </source>
</evidence>
<evidence type="ECO:0000256" key="2">
    <source>
        <dbReference type="ARBA" id="ARBA00008803"/>
    </source>
</evidence>
<dbReference type="KEGG" id="kla:KLLA0_F12650g"/>
<evidence type="ECO:0000256" key="6">
    <source>
        <dbReference type="SAM" id="MobiDB-lite"/>
    </source>
</evidence>
<evidence type="ECO:0000256" key="3">
    <source>
        <dbReference type="ARBA" id="ARBA00022692"/>
    </source>
</evidence>
<dbReference type="eggNOG" id="KOG2490">
    <property type="taxonomic scope" value="Eukaryota"/>
</dbReference>
<dbReference type="PANTHER" id="PTHR13317">
    <property type="entry name" value="TRANSMEMBRANE ANTERIOR POSTERIOR TRANSFORMATION PROTEIN 1 HOMOLOG"/>
    <property type="match status" value="1"/>
</dbReference>
<feature type="transmembrane region" description="Helical" evidence="7">
    <location>
        <begin position="201"/>
        <end position="223"/>
    </location>
</feature>